<name>A0A8H8WSJ4_9HYPH</name>
<gene>
    <name evidence="3" type="ORF">mvi_20300</name>
</gene>
<sequence>MNAIIAGVVEALTPWKEVIGSAFAALAAVGALVSGVLKQRGRTDTTFAPPVPAPAGTVRLHADDRESLTDFRSTLGDLREAVEDLTRVTRQNTKATEDHQEAIERMPRGGGGRR</sequence>
<feature type="region of interest" description="Disordered" evidence="1">
    <location>
        <begin position="91"/>
        <end position="114"/>
    </location>
</feature>
<keyword evidence="2" id="KW-1133">Transmembrane helix</keyword>
<keyword evidence="2" id="KW-0812">Transmembrane</keyword>
<dbReference type="AlphaFoldDB" id="A0A8H8WSJ4"/>
<keyword evidence="2" id="KW-0472">Membrane</keyword>
<evidence type="ECO:0000313" key="4">
    <source>
        <dbReference type="Proteomes" id="UP000663508"/>
    </source>
</evidence>
<feature type="transmembrane region" description="Helical" evidence="2">
    <location>
        <begin position="18"/>
        <end position="37"/>
    </location>
</feature>
<feature type="compositionally biased region" description="Basic and acidic residues" evidence="1">
    <location>
        <begin position="95"/>
        <end position="107"/>
    </location>
</feature>
<accession>A0A8H8WSJ4</accession>
<dbReference type="EMBL" id="AP024145">
    <property type="protein sequence ID" value="BCM83569.1"/>
    <property type="molecule type" value="Genomic_DNA"/>
</dbReference>
<evidence type="ECO:0000256" key="1">
    <source>
        <dbReference type="SAM" id="MobiDB-lite"/>
    </source>
</evidence>
<evidence type="ECO:0000313" key="3">
    <source>
        <dbReference type="EMBL" id="BCM83569.1"/>
    </source>
</evidence>
<proteinExistence type="predicted"/>
<organism evidence="3 4">
    <name type="scientific">Methylobacterium indicum</name>
    <dbReference type="NCBI Taxonomy" id="1775910"/>
    <lineage>
        <taxon>Bacteria</taxon>
        <taxon>Pseudomonadati</taxon>
        <taxon>Pseudomonadota</taxon>
        <taxon>Alphaproteobacteria</taxon>
        <taxon>Hyphomicrobiales</taxon>
        <taxon>Methylobacteriaceae</taxon>
        <taxon>Methylobacterium</taxon>
    </lineage>
</organism>
<evidence type="ECO:0000256" key="2">
    <source>
        <dbReference type="SAM" id="Phobius"/>
    </source>
</evidence>
<protein>
    <submittedName>
        <fullName evidence="3">Uncharacterized protein</fullName>
    </submittedName>
</protein>
<reference evidence="3" key="1">
    <citation type="submission" date="2020-11" db="EMBL/GenBank/DDBJ databases">
        <title>Complete genome sequence of a novel pathogenic Methylobacterium strain isolated from rice in Vietnam.</title>
        <authorList>
            <person name="Lai K."/>
            <person name="Okazaki S."/>
            <person name="Higashi K."/>
            <person name="Mori H."/>
            <person name="Toyoda A."/>
            <person name="Kurokawa K."/>
        </authorList>
    </citation>
    <scope>NUCLEOTIDE SEQUENCE</scope>
    <source>
        <strain evidence="3">VL1</strain>
    </source>
</reference>
<dbReference type="Proteomes" id="UP000663508">
    <property type="component" value="Chromosome"/>
</dbReference>
<dbReference type="KEGG" id="mind:mvi_20300"/>
<dbReference type="RefSeq" id="WP_207182572.1">
    <property type="nucleotide sequence ID" value="NZ_AP024145.1"/>
</dbReference>